<feature type="binding site" description="axial binding residue" evidence="22">
    <location>
        <position position="59"/>
    </location>
    <ligand>
        <name>heme c</name>
        <dbReference type="ChEBI" id="CHEBI:61717"/>
        <label>1</label>
    </ligand>
    <ligandPart>
        <name>Fe</name>
        <dbReference type="ChEBI" id="CHEBI:18248"/>
    </ligandPart>
</feature>
<keyword evidence="6 21" id="KW-0349">Heme</keyword>
<evidence type="ECO:0000259" key="23">
    <source>
        <dbReference type="PROSITE" id="PS51007"/>
    </source>
</evidence>
<dbReference type="EC" id="2.8.5.2" evidence="3"/>
<comment type="catalytic activity">
    <reaction evidence="18">
        <text>L-cysteinyl-[SoxY protein] + thiosulfate + 2 Fe(III)-[cytochrome c] = S-sulfosulfanyl-L-cysteinyl-[SoxY protein] + 2 Fe(II)-[cytochrome c] + 2 H(+)</text>
        <dbReference type="Rhea" id="RHEA:56720"/>
        <dbReference type="Rhea" id="RHEA-COMP:10350"/>
        <dbReference type="Rhea" id="RHEA-COMP:14328"/>
        <dbReference type="Rhea" id="RHEA-COMP:14399"/>
        <dbReference type="Rhea" id="RHEA-COMP:14691"/>
        <dbReference type="ChEBI" id="CHEBI:15378"/>
        <dbReference type="ChEBI" id="CHEBI:29033"/>
        <dbReference type="ChEBI" id="CHEBI:29034"/>
        <dbReference type="ChEBI" id="CHEBI:29950"/>
        <dbReference type="ChEBI" id="CHEBI:33542"/>
        <dbReference type="ChEBI" id="CHEBI:139321"/>
        <dbReference type="EC" id="2.8.5.2"/>
    </reaction>
</comment>
<evidence type="ECO:0000256" key="17">
    <source>
        <dbReference type="ARBA" id="ARBA00032318"/>
    </source>
</evidence>
<dbReference type="GO" id="GO:0046872">
    <property type="term" value="F:metal ion binding"/>
    <property type="evidence" value="ECO:0007669"/>
    <property type="project" value="UniProtKB-KW"/>
</dbReference>
<comment type="catalytic activity">
    <reaction evidence="19">
        <text>S-sulfanyl-L-cysteinyl-[SoxY protein] + thiosulfate + 2 Fe(III)-[cytochrome c] = S-(2-sulfodisulfanyl)-L-cysteinyl-[SoxY protein] + 2 Fe(II)-[cytochrome c] + 2 H(+)</text>
        <dbReference type="Rhea" id="RHEA:51224"/>
        <dbReference type="Rhea" id="RHEA-COMP:10350"/>
        <dbReference type="Rhea" id="RHEA-COMP:14399"/>
        <dbReference type="Rhea" id="RHEA-COMP:14689"/>
        <dbReference type="Rhea" id="RHEA-COMP:14690"/>
        <dbReference type="ChEBI" id="CHEBI:15378"/>
        <dbReference type="ChEBI" id="CHEBI:29033"/>
        <dbReference type="ChEBI" id="CHEBI:29034"/>
        <dbReference type="ChEBI" id="CHEBI:33542"/>
        <dbReference type="ChEBI" id="CHEBI:61963"/>
        <dbReference type="ChEBI" id="CHEBI:140664"/>
        <dbReference type="EC" id="2.8.5.2"/>
    </reaction>
</comment>
<evidence type="ECO:0000256" key="1">
    <source>
        <dbReference type="ARBA" id="ARBA00004418"/>
    </source>
</evidence>
<dbReference type="SUPFAM" id="SSF46626">
    <property type="entry name" value="Cytochrome c"/>
    <property type="match status" value="2"/>
</dbReference>
<feature type="binding site" description="covalent" evidence="21">
    <location>
        <position position="55"/>
    </location>
    <ligand>
        <name>heme c</name>
        <dbReference type="ChEBI" id="CHEBI:61717"/>
        <label>1</label>
    </ligand>
</feature>
<keyword evidence="10" id="KW-0574">Periplasm</keyword>
<comment type="subunit">
    <text evidence="2">Heterodimer of SoxA and SoxX.</text>
</comment>
<dbReference type="GO" id="GO:0070069">
    <property type="term" value="C:cytochrome complex"/>
    <property type="evidence" value="ECO:0007669"/>
    <property type="project" value="InterPro"/>
</dbReference>
<feature type="binding site" description="axial binding residue" evidence="22">
    <location>
        <position position="201"/>
    </location>
    <ligand>
        <name>heme c</name>
        <dbReference type="ChEBI" id="CHEBI:61717"/>
        <label>2</label>
    </ligand>
    <ligandPart>
        <name>Fe</name>
        <dbReference type="ChEBI" id="CHEBI:18248"/>
    </ligandPart>
</feature>
<keyword evidence="7 24" id="KW-0808">Transferase</keyword>
<dbReference type="InterPro" id="IPR025710">
    <property type="entry name" value="SoxA"/>
</dbReference>
<sequence length="240" mass="25785">MIAELLLAAVLVGGVEYQSADVKKLQADEFANPGMLWVAQGERLWNQAAASGPSCASCHGDAAKSMKGVAASYPKFDASLGRVVNLEGRIDACVRVNQKGAALVPESPERLGLSAYVAYQSRGMPIAVSVEGPAKPTFDRGAALHKQRIGQMNLACTHCHDTHAGKTLLNETVSQGQPDGWPAYRLEWQSLASLQRRLRACFYGVRAEQPAFDSDDLIALELFLANRAKGLPLSVPGVRR</sequence>
<evidence type="ECO:0000256" key="22">
    <source>
        <dbReference type="PIRSR" id="PIRSR038455-3"/>
    </source>
</evidence>
<evidence type="ECO:0000256" key="7">
    <source>
        <dbReference type="ARBA" id="ARBA00022679"/>
    </source>
</evidence>
<accession>A0A6M4GZ04</accession>
<keyword evidence="8 22" id="KW-0479">Metal-binding</keyword>
<feature type="binding site" description="covalent" evidence="21">
    <location>
        <position position="58"/>
    </location>
    <ligand>
        <name>heme c</name>
        <dbReference type="ChEBI" id="CHEBI:61717"/>
        <label>1</label>
    </ligand>
</feature>
<reference evidence="24 25" key="1">
    <citation type="submission" date="2020-04" db="EMBL/GenBank/DDBJ databases">
        <title>Usitatibacter rugosus gen. nov., sp. nov. and Usitatibacter palustris sp. nov., novel members of Usitatibacteraceae fam. nov. within the order Nitrosomonadales isolated from soil.</title>
        <authorList>
            <person name="Huber K.J."/>
            <person name="Neumann-Schaal M."/>
            <person name="Geppert A."/>
            <person name="Luckner M."/>
            <person name="Wanner G."/>
            <person name="Overmann J."/>
        </authorList>
    </citation>
    <scope>NUCLEOTIDE SEQUENCE [LARGE SCALE GENOMIC DNA]</scope>
    <source>
        <strain evidence="24 25">0125_3</strain>
    </source>
</reference>
<dbReference type="Pfam" id="PF21342">
    <property type="entry name" value="SoxA-TsdA_cyt-c"/>
    <property type="match status" value="1"/>
</dbReference>
<evidence type="ECO:0000256" key="18">
    <source>
        <dbReference type="ARBA" id="ARBA00048077"/>
    </source>
</evidence>
<evidence type="ECO:0000256" key="3">
    <source>
        <dbReference type="ARBA" id="ARBA00012408"/>
    </source>
</evidence>
<evidence type="ECO:0000256" key="19">
    <source>
        <dbReference type="ARBA" id="ARBA00048423"/>
    </source>
</evidence>
<dbReference type="GO" id="GO:0016740">
    <property type="term" value="F:transferase activity"/>
    <property type="evidence" value="ECO:0007669"/>
    <property type="project" value="UniProtKB-KW"/>
</dbReference>
<dbReference type="AlphaFoldDB" id="A0A6M4GZ04"/>
<keyword evidence="5" id="KW-0813">Transport</keyword>
<dbReference type="InterPro" id="IPR036909">
    <property type="entry name" value="Cyt_c-like_dom_sf"/>
</dbReference>
<comment type="cofactor">
    <cofactor evidence="21">
        <name>heme</name>
        <dbReference type="ChEBI" id="CHEBI:30413"/>
    </cofactor>
    <text evidence="21">Binds 2 heme groups per subunit.</text>
</comment>
<feature type="binding site" description="axial binding residue" evidence="22">
    <location>
        <position position="93"/>
    </location>
    <ligand>
        <name>heme c</name>
        <dbReference type="ChEBI" id="CHEBI:61717"/>
        <label>1</label>
    </ligand>
    <ligandPart>
        <name>Fe</name>
        <dbReference type="ChEBI" id="CHEBI:18248"/>
    </ligandPart>
</feature>
<evidence type="ECO:0000256" key="13">
    <source>
        <dbReference type="ARBA" id="ARBA00025746"/>
    </source>
</evidence>
<protein>
    <recommendedName>
        <fullName evidence="4">L-cysteine S-thiosulfotransferase subunit SoxA</fullName>
        <ecNumber evidence="3">2.8.5.2</ecNumber>
    </recommendedName>
    <alternativeName>
        <fullName evidence="16">Protein SoxA</fullName>
    </alternativeName>
    <alternativeName>
        <fullName evidence="17">SoxAX cytochrome complex subunit A</fullName>
    </alternativeName>
    <alternativeName>
        <fullName evidence="15">Sulfur oxidizing protein A</fullName>
    </alternativeName>
    <alternativeName>
        <fullName evidence="14">Thiosulfate-oxidizing multienzyme system protein SoxA</fullName>
    </alternativeName>
</protein>
<dbReference type="GO" id="GO:0016669">
    <property type="term" value="F:oxidoreductase activity, acting on a sulfur group of donors, cytochrome as acceptor"/>
    <property type="evidence" value="ECO:0007669"/>
    <property type="project" value="InterPro"/>
</dbReference>
<feature type="active site" description="Cysteine persulfide intermediate" evidence="20">
    <location>
        <position position="201"/>
    </location>
</feature>
<proteinExistence type="inferred from homology"/>
<evidence type="ECO:0000313" key="24">
    <source>
        <dbReference type="EMBL" id="QJR12252.1"/>
    </source>
</evidence>
<dbReference type="PIRSF" id="PIRSF038455">
    <property type="entry name" value="SoxA"/>
    <property type="match status" value="1"/>
</dbReference>
<evidence type="ECO:0000256" key="10">
    <source>
        <dbReference type="ARBA" id="ARBA00022764"/>
    </source>
</evidence>
<dbReference type="RefSeq" id="WP_171094300.1">
    <property type="nucleotide sequence ID" value="NZ_CP053069.1"/>
</dbReference>
<evidence type="ECO:0000256" key="14">
    <source>
        <dbReference type="ARBA" id="ARBA00030174"/>
    </source>
</evidence>
<dbReference type="Gene3D" id="1.10.760.10">
    <property type="entry name" value="Cytochrome c-like domain"/>
    <property type="match status" value="2"/>
</dbReference>
<feature type="binding site" description="covalent" evidence="21">
    <location>
        <position position="159"/>
    </location>
    <ligand>
        <name>heme c</name>
        <dbReference type="ChEBI" id="CHEBI:61717"/>
        <label>2</label>
    </ligand>
</feature>
<evidence type="ECO:0000256" key="2">
    <source>
        <dbReference type="ARBA" id="ARBA00011530"/>
    </source>
</evidence>
<evidence type="ECO:0000256" key="11">
    <source>
        <dbReference type="ARBA" id="ARBA00022982"/>
    </source>
</evidence>
<evidence type="ECO:0000256" key="6">
    <source>
        <dbReference type="ARBA" id="ARBA00022617"/>
    </source>
</evidence>
<keyword evidence="11" id="KW-0249">Electron transport</keyword>
<feature type="binding site" evidence="21">
    <location>
        <position position="197"/>
    </location>
    <ligand>
        <name>substrate</name>
    </ligand>
</feature>
<dbReference type="GO" id="GO:0042597">
    <property type="term" value="C:periplasmic space"/>
    <property type="evidence" value="ECO:0007669"/>
    <property type="project" value="UniProtKB-SubCell"/>
</dbReference>
<feature type="binding site" description="covalent" evidence="21">
    <location>
        <position position="156"/>
    </location>
    <ligand>
        <name>heme c</name>
        <dbReference type="ChEBI" id="CHEBI:61717"/>
        <label>2</label>
    </ligand>
</feature>
<evidence type="ECO:0000256" key="5">
    <source>
        <dbReference type="ARBA" id="ARBA00022448"/>
    </source>
</evidence>
<dbReference type="EMBL" id="CP053069">
    <property type="protein sequence ID" value="QJR12252.1"/>
    <property type="molecule type" value="Genomic_DNA"/>
</dbReference>
<dbReference type="GO" id="GO:0020037">
    <property type="term" value="F:heme binding"/>
    <property type="evidence" value="ECO:0007669"/>
    <property type="project" value="InterPro"/>
</dbReference>
<evidence type="ECO:0000256" key="21">
    <source>
        <dbReference type="PIRSR" id="PIRSR038455-2"/>
    </source>
</evidence>
<dbReference type="GO" id="GO:0019417">
    <property type="term" value="P:sulfur oxidation"/>
    <property type="evidence" value="ECO:0007669"/>
    <property type="project" value="InterPro"/>
</dbReference>
<keyword evidence="12 22" id="KW-0408">Iron</keyword>
<evidence type="ECO:0000256" key="20">
    <source>
        <dbReference type="PIRSR" id="PIRSR038455-1"/>
    </source>
</evidence>
<name>A0A6M4GZ04_9PROT</name>
<comment type="similarity">
    <text evidence="13">Belongs to the SoxA family.</text>
</comment>
<evidence type="ECO:0000256" key="4">
    <source>
        <dbReference type="ARBA" id="ARBA00019364"/>
    </source>
</evidence>
<dbReference type="PROSITE" id="PS51007">
    <property type="entry name" value="CYTC"/>
    <property type="match status" value="1"/>
</dbReference>
<evidence type="ECO:0000256" key="16">
    <source>
        <dbReference type="ARBA" id="ARBA00032236"/>
    </source>
</evidence>
<evidence type="ECO:0000256" key="8">
    <source>
        <dbReference type="ARBA" id="ARBA00022723"/>
    </source>
</evidence>
<organism evidence="24 25">
    <name type="scientific">Usitatibacter rugosus</name>
    <dbReference type="NCBI Taxonomy" id="2732067"/>
    <lineage>
        <taxon>Bacteria</taxon>
        <taxon>Pseudomonadati</taxon>
        <taxon>Pseudomonadota</taxon>
        <taxon>Betaproteobacteria</taxon>
        <taxon>Nitrosomonadales</taxon>
        <taxon>Usitatibacteraceae</taxon>
        <taxon>Usitatibacter</taxon>
    </lineage>
</organism>
<dbReference type="NCBIfam" id="TIGR04484">
    <property type="entry name" value="thiosulf_SoxA"/>
    <property type="match status" value="1"/>
</dbReference>
<feature type="binding site" description="axial binding residue" evidence="22">
    <location>
        <position position="160"/>
    </location>
    <ligand>
        <name>heme c</name>
        <dbReference type="ChEBI" id="CHEBI:61717"/>
        <label>2</label>
    </ligand>
    <ligandPart>
        <name>Fe</name>
        <dbReference type="ChEBI" id="CHEBI:18248"/>
    </ligandPart>
</feature>
<keyword evidence="9" id="KW-0732">Signal</keyword>
<evidence type="ECO:0000313" key="25">
    <source>
        <dbReference type="Proteomes" id="UP000501534"/>
    </source>
</evidence>
<feature type="domain" description="Cytochrome c" evidence="23">
    <location>
        <begin position="36"/>
        <end position="121"/>
    </location>
</feature>
<dbReference type="KEGG" id="uru:DSM104443_03337"/>
<evidence type="ECO:0000256" key="9">
    <source>
        <dbReference type="ARBA" id="ARBA00022729"/>
    </source>
</evidence>
<gene>
    <name evidence="24" type="primary">soxA_5</name>
    <name evidence="24" type="ORF">DSM104443_03337</name>
</gene>
<dbReference type="InterPro" id="IPR009056">
    <property type="entry name" value="Cyt_c-like_dom"/>
</dbReference>
<evidence type="ECO:0000256" key="15">
    <source>
        <dbReference type="ARBA" id="ARBA00030833"/>
    </source>
</evidence>
<dbReference type="Proteomes" id="UP000501534">
    <property type="component" value="Chromosome"/>
</dbReference>
<evidence type="ECO:0000256" key="12">
    <source>
        <dbReference type="ARBA" id="ARBA00023004"/>
    </source>
</evidence>
<dbReference type="GO" id="GO:0009055">
    <property type="term" value="F:electron transfer activity"/>
    <property type="evidence" value="ECO:0007669"/>
    <property type="project" value="InterPro"/>
</dbReference>
<keyword evidence="25" id="KW-1185">Reference proteome</keyword>
<comment type="subcellular location">
    <subcellularLocation>
        <location evidence="1">Periplasm</location>
    </subcellularLocation>
</comment>